<evidence type="ECO:0000256" key="4">
    <source>
        <dbReference type="ARBA" id="ARBA00022679"/>
    </source>
</evidence>
<dbReference type="PIRSF" id="PIRSF000521">
    <property type="entry name" value="Transaminase_4ab_Lys_Orn"/>
    <property type="match status" value="1"/>
</dbReference>
<dbReference type="eggNOG" id="COG4992">
    <property type="taxonomic scope" value="Bacteria"/>
</dbReference>
<feature type="binding site" evidence="6">
    <location>
        <begin position="117"/>
        <end position="118"/>
    </location>
    <ligand>
        <name>pyridoxal 5'-phosphate</name>
        <dbReference type="ChEBI" id="CHEBI:597326"/>
    </ligand>
</feature>
<dbReference type="HOGENOM" id="CLU_016922_10_1_3"/>
<comment type="similarity">
    <text evidence="6">Belongs to the class-III pyridoxal-phosphate-dependent aminotransferase family. ArgD subfamily.</text>
</comment>
<reference evidence="7 8" key="1">
    <citation type="journal article" date="2007" name="PLoS Genet.">
        <title>Patterns and implications of gene gain and loss in the evolution of Prochlorococcus.</title>
        <authorList>
            <person name="Kettler G.C."/>
            <person name="Martiny A.C."/>
            <person name="Huang K."/>
            <person name="Zucker J."/>
            <person name="Coleman M.L."/>
            <person name="Rodrigue S."/>
            <person name="Chen F."/>
            <person name="Lapidus A."/>
            <person name="Ferriera S."/>
            <person name="Johnson J."/>
            <person name="Steglich C."/>
            <person name="Church G.M."/>
            <person name="Richardson P."/>
            <person name="Chisholm S.W."/>
        </authorList>
    </citation>
    <scope>NUCLEOTIDE SEQUENCE [LARGE SCALE GENOMIC DNA]</scope>
    <source>
        <strain evidence="7 8">MIT 9515</strain>
    </source>
</reference>
<dbReference type="AlphaFoldDB" id="A2BY08"/>
<name>A2BY08_PROM5</name>
<evidence type="ECO:0000256" key="6">
    <source>
        <dbReference type="HAMAP-Rule" id="MF_01107"/>
    </source>
</evidence>
<dbReference type="Gene3D" id="3.40.640.10">
    <property type="entry name" value="Type I PLP-dependent aspartate aminotransferase-like (Major domain)"/>
    <property type="match status" value="1"/>
</dbReference>
<keyword evidence="3 6" id="KW-0028">Amino-acid biosynthesis</keyword>
<feature type="binding site" evidence="6">
    <location>
        <position position="153"/>
    </location>
    <ligand>
        <name>N(2)-acetyl-L-ornithine</name>
        <dbReference type="ChEBI" id="CHEBI:57805"/>
    </ligand>
</feature>
<comment type="subunit">
    <text evidence="6">Homodimer.</text>
</comment>
<feature type="modified residue" description="N6-(pyridoxal phosphate)lysine" evidence="6">
    <location>
        <position position="270"/>
    </location>
</feature>
<dbReference type="InterPro" id="IPR015422">
    <property type="entry name" value="PyrdxlP-dep_Trfase_small"/>
</dbReference>
<dbReference type="Proteomes" id="UP000001589">
    <property type="component" value="Chromosome"/>
</dbReference>
<dbReference type="GO" id="GO:0003992">
    <property type="term" value="F:N2-acetyl-L-ornithine:2-oxoglutarate 5-aminotransferase activity"/>
    <property type="evidence" value="ECO:0007669"/>
    <property type="project" value="UniProtKB-UniRule"/>
</dbReference>
<dbReference type="KEGG" id="pmc:P9515_14621"/>
<dbReference type="GO" id="GO:0006526">
    <property type="term" value="P:L-arginine biosynthetic process"/>
    <property type="evidence" value="ECO:0007669"/>
    <property type="project" value="UniProtKB-UniRule"/>
</dbReference>
<feature type="binding site" evidence="6">
    <location>
        <position position="298"/>
    </location>
    <ligand>
        <name>pyridoxal 5'-phosphate</name>
        <dbReference type="ChEBI" id="CHEBI:597326"/>
    </ligand>
</feature>
<protein>
    <recommendedName>
        <fullName evidence="6">Acetylornithine aminotransferase</fullName>
        <shortName evidence="6">ACOAT</shortName>
        <ecNumber evidence="6">2.6.1.11</ecNumber>
    </recommendedName>
</protein>
<dbReference type="CDD" id="cd00610">
    <property type="entry name" value="OAT_like"/>
    <property type="match status" value="1"/>
</dbReference>
<dbReference type="Pfam" id="PF00202">
    <property type="entry name" value="Aminotran_3"/>
    <property type="match status" value="1"/>
</dbReference>
<feature type="binding site" evidence="6">
    <location>
        <position position="150"/>
    </location>
    <ligand>
        <name>pyridoxal 5'-phosphate</name>
        <dbReference type="ChEBI" id="CHEBI:597326"/>
    </ligand>
</feature>
<comment type="miscellaneous">
    <text evidence="6">May also have succinyldiaminopimelate aminotransferase activity, thus carrying out the corresponding step in lysine biosynthesis.</text>
</comment>
<sequence length="417" mass="45823">MELVDAPHSKCGTFGFVGSSPTAPTLMNTYTRFNISFKKGEGCWLWDTRGKKYLDAVAGIATCSLGHSDRILRKKLVAQLKKLQHISNLYKIEEQEELSKYLTKQSCAESVFFCNSGAEANESAIKLIKKFGNKIYTGKETFILAAESSFHGRTLATLSATGQPKYQKGFEPMVKGFKFFKYNDIASVKKLFDECQKNDQKVSGVLIEPIQGEGGVIPGDKLFFKDLRKLCTQNNSLLILDEVQSGVGRTGKMWGYETLGIEPDGFTLAKGLGGGHAIGALLVKEKANIFSPGDHASTFGGNPFACRAALTVLEEITRRKILNNVISRGNQLNEGFIKLSDKFPNIINGIRGIGLIQGLVINNSYTDPKTITLKAFDKGLLLVPAGGNVVRFVPPLIISRNEIKILLKKLNLIFEEL</sequence>
<dbReference type="SUPFAM" id="SSF53383">
    <property type="entry name" value="PLP-dependent transferases"/>
    <property type="match status" value="1"/>
</dbReference>
<dbReference type="InterPro" id="IPR005814">
    <property type="entry name" value="Aminotrans_3"/>
</dbReference>
<accession>A2BY08</accession>
<evidence type="ECO:0000313" key="7">
    <source>
        <dbReference type="EMBL" id="ABM72669.1"/>
    </source>
</evidence>
<dbReference type="UniPathway" id="UPA00068">
    <property type="reaction ID" value="UER00109"/>
</dbReference>
<dbReference type="InterPro" id="IPR050103">
    <property type="entry name" value="Class-III_PLP-dep_AT"/>
</dbReference>
<comment type="cofactor">
    <cofactor evidence="6">
        <name>pyridoxal 5'-phosphate</name>
        <dbReference type="ChEBI" id="CHEBI:597326"/>
    </cofactor>
    <text evidence="6">Binds 1 pyridoxal phosphate per subunit.</text>
</comment>
<organism evidence="7 8">
    <name type="scientific">Prochlorococcus marinus (strain MIT 9515)</name>
    <dbReference type="NCBI Taxonomy" id="167542"/>
    <lineage>
        <taxon>Bacteria</taxon>
        <taxon>Bacillati</taxon>
        <taxon>Cyanobacteriota</taxon>
        <taxon>Cyanophyceae</taxon>
        <taxon>Synechococcales</taxon>
        <taxon>Prochlorococcaceae</taxon>
        <taxon>Prochlorococcus</taxon>
    </lineage>
</organism>
<keyword evidence="1 6" id="KW-0055">Arginine biosynthesis</keyword>
<dbReference type="EMBL" id="CP000552">
    <property type="protein sequence ID" value="ABM72669.1"/>
    <property type="molecule type" value="Genomic_DNA"/>
</dbReference>
<comment type="catalytic activity">
    <reaction evidence="6">
        <text>N(2)-acetyl-L-ornithine + 2-oxoglutarate = N-acetyl-L-glutamate 5-semialdehyde + L-glutamate</text>
        <dbReference type="Rhea" id="RHEA:18049"/>
        <dbReference type="ChEBI" id="CHEBI:16810"/>
        <dbReference type="ChEBI" id="CHEBI:29123"/>
        <dbReference type="ChEBI" id="CHEBI:29985"/>
        <dbReference type="ChEBI" id="CHEBI:57805"/>
        <dbReference type="EC" id="2.6.1.11"/>
    </reaction>
</comment>
<dbReference type="InterPro" id="IPR049704">
    <property type="entry name" value="Aminotrans_3_PPA_site"/>
</dbReference>
<gene>
    <name evidence="6 7" type="primary">argD</name>
    <name evidence="7" type="ordered locus">P9515_14621</name>
</gene>
<evidence type="ECO:0000256" key="2">
    <source>
        <dbReference type="ARBA" id="ARBA00022576"/>
    </source>
</evidence>
<keyword evidence="4 6" id="KW-0808">Transferase</keyword>
<dbReference type="InterPro" id="IPR004636">
    <property type="entry name" value="AcOrn/SuccOrn_fam"/>
</dbReference>
<dbReference type="GO" id="GO:0030170">
    <property type="term" value="F:pyridoxal phosphate binding"/>
    <property type="evidence" value="ECO:0007669"/>
    <property type="project" value="InterPro"/>
</dbReference>
<keyword evidence="5 6" id="KW-0663">Pyridoxal phosphate</keyword>
<dbReference type="NCBIfam" id="NF002325">
    <property type="entry name" value="PRK01278.1"/>
    <property type="match status" value="1"/>
</dbReference>
<dbReference type="InterPro" id="IPR015424">
    <property type="entry name" value="PyrdxlP-dep_Trfase"/>
</dbReference>
<comment type="subcellular location">
    <subcellularLocation>
        <location evidence="6">Cytoplasm</location>
    </subcellularLocation>
</comment>
<evidence type="ECO:0000256" key="1">
    <source>
        <dbReference type="ARBA" id="ARBA00022571"/>
    </source>
</evidence>
<dbReference type="STRING" id="167542.P9515_14621"/>
<feature type="binding site" evidence="6">
    <location>
        <begin position="241"/>
        <end position="244"/>
    </location>
    <ligand>
        <name>pyridoxal 5'-phosphate</name>
        <dbReference type="ChEBI" id="CHEBI:597326"/>
    </ligand>
</feature>
<dbReference type="GO" id="GO:0042802">
    <property type="term" value="F:identical protein binding"/>
    <property type="evidence" value="ECO:0007669"/>
    <property type="project" value="TreeGrafter"/>
</dbReference>
<dbReference type="GO" id="GO:0005737">
    <property type="term" value="C:cytoplasm"/>
    <property type="evidence" value="ECO:0007669"/>
    <property type="project" value="UniProtKB-SubCell"/>
</dbReference>
<dbReference type="EC" id="2.6.1.11" evidence="6"/>
<dbReference type="NCBIfam" id="TIGR00707">
    <property type="entry name" value="argD"/>
    <property type="match status" value="1"/>
</dbReference>
<dbReference type="HAMAP" id="MF_01107">
    <property type="entry name" value="ArgD_aminotrans_3"/>
    <property type="match status" value="1"/>
</dbReference>
<dbReference type="PROSITE" id="PS00600">
    <property type="entry name" value="AA_TRANSFER_CLASS_3"/>
    <property type="match status" value="1"/>
</dbReference>
<dbReference type="FunFam" id="3.40.640.10:FF:000004">
    <property type="entry name" value="Acetylornithine aminotransferase"/>
    <property type="match status" value="1"/>
</dbReference>
<proteinExistence type="inferred from homology"/>
<dbReference type="PANTHER" id="PTHR11986">
    <property type="entry name" value="AMINOTRANSFERASE CLASS III"/>
    <property type="match status" value="1"/>
</dbReference>
<keyword evidence="6" id="KW-0963">Cytoplasm</keyword>
<keyword evidence="2 6" id="KW-0032">Aminotransferase</keyword>
<feature type="binding site" evidence="6">
    <location>
        <position position="297"/>
    </location>
    <ligand>
        <name>N(2)-acetyl-L-ornithine</name>
        <dbReference type="ChEBI" id="CHEBI:57805"/>
    </ligand>
</feature>
<dbReference type="InterPro" id="IPR015421">
    <property type="entry name" value="PyrdxlP-dep_Trfase_major"/>
</dbReference>
<evidence type="ECO:0000256" key="3">
    <source>
        <dbReference type="ARBA" id="ARBA00022605"/>
    </source>
</evidence>
<comment type="pathway">
    <text evidence="6">Amino-acid biosynthesis; L-arginine biosynthesis; N(2)-acetyl-L-ornithine from L-glutamate: step 4/4.</text>
</comment>
<evidence type="ECO:0000256" key="5">
    <source>
        <dbReference type="ARBA" id="ARBA00022898"/>
    </source>
</evidence>
<dbReference type="PANTHER" id="PTHR11986:SF79">
    <property type="entry name" value="ACETYLORNITHINE AMINOTRANSFERASE, MITOCHONDRIAL"/>
    <property type="match status" value="1"/>
</dbReference>
<evidence type="ECO:0000313" key="8">
    <source>
        <dbReference type="Proteomes" id="UP000001589"/>
    </source>
</evidence>
<dbReference type="Gene3D" id="3.90.1150.10">
    <property type="entry name" value="Aspartate Aminotransferase, domain 1"/>
    <property type="match status" value="1"/>
</dbReference>